<dbReference type="PROSITE" id="PS50929">
    <property type="entry name" value="ABC_TM1F"/>
    <property type="match status" value="2"/>
</dbReference>
<feature type="transmembrane region" description="Helical" evidence="9">
    <location>
        <begin position="890"/>
        <end position="907"/>
    </location>
</feature>
<dbReference type="InterPro" id="IPR050173">
    <property type="entry name" value="ABC_transporter_C-like"/>
</dbReference>
<evidence type="ECO:0000256" key="5">
    <source>
        <dbReference type="ARBA" id="ARBA00022741"/>
    </source>
</evidence>
<feature type="transmembrane region" description="Helical" evidence="9">
    <location>
        <begin position="104"/>
        <end position="128"/>
    </location>
</feature>
<feature type="transmembrane region" description="Helical" evidence="9">
    <location>
        <begin position="148"/>
        <end position="169"/>
    </location>
</feature>
<dbReference type="FunFam" id="3.40.50.300:FF:001354">
    <property type="entry name" value="ATP-binding cassette (ABC) transporter, putative"/>
    <property type="match status" value="1"/>
</dbReference>
<evidence type="ECO:0000256" key="9">
    <source>
        <dbReference type="SAM" id="Phobius"/>
    </source>
</evidence>
<dbReference type="InterPro" id="IPR017871">
    <property type="entry name" value="ABC_transporter-like_CS"/>
</dbReference>
<evidence type="ECO:0000259" key="10">
    <source>
        <dbReference type="PROSITE" id="PS50893"/>
    </source>
</evidence>
<keyword evidence="5" id="KW-0547">Nucleotide-binding</keyword>
<dbReference type="PROSITE" id="PS00211">
    <property type="entry name" value="ABC_TRANSPORTER_1"/>
    <property type="match status" value="2"/>
</dbReference>
<evidence type="ECO:0000256" key="2">
    <source>
        <dbReference type="ARBA" id="ARBA00022448"/>
    </source>
</evidence>
<reference evidence="13" key="1">
    <citation type="submission" date="2020-01" db="EMBL/GenBank/DDBJ databases">
        <authorList>
            <consortium name="DOE Joint Genome Institute"/>
            <person name="Haridas S."/>
            <person name="Albert R."/>
            <person name="Binder M."/>
            <person name="Bloem J."/>
            <person name="Labutti K."/>
            <person name="Salamov A."/>
            <person name="Andreopoulos B."/>
            <person name="Baker S.E."/>
            <person name="Barry K."/>
            <person name="Bills G."/>
            <person name="Bluhm B.H."/>
            <person name="Cannon C."/>
            <person name="Castanera R."/>
            <person name="Culley D.E."/>
            <person name="Daum C."/>
            <person name="Ezra D."/>
            <person name="Gonzalez J.B."/>
            <person name="Henrissat B."/>
            <person name="Kuo A."/>
            <person name="Liang C."/>
            <person name="Lipzen A."/>
            <person name="Lutzoni F."/>
            <person name="Magnuson J."/>
            <person name="Mondo S."/>
            <person name="Nolan M."/>
            <person name="Ohm R."/>
            <person name="Pangilinan J."/>
            <person name="Park H.-J."/>
            <person name="Ramirez L."/>
            <person name="Alfaro M."/>
            <person name="Sun H."/>
            <person name="Tritt A."/>
            <person name="Yoshinaga Y."/>
            <person name="Zwiers L.-H."/>
            <person name="Turgeon B.G."/>
            <person name="Goodwin S.B."/>
            <person name="Spatafora J.W."/>
            <person name="Crous P.W."/>
            <person name="Grigoriev I.V."/>
        </authorList>
    </citation>
    <scope>NUCLEOTIDE SEQUENCE</scope>
    <source>
        <strain evidence="13">CBS 342.82</strain>
    </source>
</reference>
<keyword evidence="2" id="KW-0813">Transport</keyword>
<dbReference type="InterPro" id="IPR011527">
    <property type="entry name" value="ABC1_TM_dom"/>
</dbReference>
<evidence type="ECO:0000313" key="13">
    <source>
        <dbReference type="RefSeq" id="XP_033459034.1"/>
    </source>
</evidence>
<evidence type="ECO:0000256" key="4">
    <source>
        <dbReference type="ARBA" id="ARBA00022737"/>
    </source>
</evidence>
<keyword evidence="12" id="KW-1185">Reference proteome</keyword>
<dbReference type="InterPro" id="IPR003593">
    <property type="entry name" value="AAA+_ATPase"/>
</dbReference>
<dbReference type="GO" id="GO:0005524">
    <property type="term" value="F:ATP binding"/>
    <property type="evidence" value="ECO:0007669"/>
    <property type="project" value="UniProtKB-KW"/>
</dbReference>
<accession>A0A6J3M261</accession>
<feature type="domain" description="ABC transporter" evidence="10">
    <location>
        <begin position="1090"/>
        <end position="1334"/>
    </location>
</feature>
<evidence type="ECO:0000256" key="3">
    <source>
        <dbReference type="ARBA" id="ARBA00022692"/>
    </source>
</evidence>
<dbReference type="CDD" id="cd18606">
    <property type="entry name" value="ABC_6TM_YOR1_D2_like"/>
    <property type="match status" value="1"/>
</dbReference>
<dbReference type="FunFam" id="1.20.1560.10:FF:000013">
    <property type="entry name" value="ABC transporter C family member 2"/>
    <property type="match status" value="1"/>
</dbReference>
<feature type="domain" description="ABC transmembrane type-1" evidence="11">
    <location>
        <begin position="766"/>
        <end position="1052"/>
    </location>
</feature>
<dbReference type="PANTHER" id="PTHR24223">
    <property type="entry name" value="ATP-BINDING CASSETTE SUB-FAMILY C"/>
    <property type="match status" value="1"/>
</dbReference>
<dbReference type="Gene3D" id="3.40.50.300">
    <property type="entry name" value="P-loop containing nucleotide triphosphate hydrolases"/>
    <property type="match status" value="2"/>
</dbReference>
<dbReference type="RefSeq" id="XP_033459034.1">
    <property type="nucleotide sequence ID" value="XM_033603193.1"/>
</dbReference>
<keyword evidence="3 9" id="KW-0812">Transmembrane</keyword>
<dbReference type="CDD" id="cd18597">
    <property type="entry name" value="ABC_6TM_YOR1_D1_like"/>
    <property type="match status" value="1"/>
</dbReference>
<feature type="transmembrane region" description="Helical" evidence="9">
    <location>
        <begin position="762"/>
        <end position="785"/>
    </location>
</feature>
<dbReference type="InterPro" id="IPR027417">
    <property type="entry name" value="P-loop_NTPase"/>
</dbReference>
<dbReference type="GO" id="GO:0140359">
    <property type="term" value="F:ABC-type transporter activity"/>
    <property type="evidence" value="ECO:0007669"/>
    <property type="project" value="InterPro"/>
</dbReference>
<evidence type="ECO:0000259" key="11">
    <source>
        <dbReference type="PROSITE" id="PS50929"/>
    </source>
</evidence>
<evidence type="ECO:0000256" key="7">
    <source>
        <dbReference type="ARBA" id="ARBA00022989"/>
    </source>
</evidence>
<keyword evidence="7 9" id="KW-1133">Transmembrane helix</keyword>
<organism evidence="13">
    <name type="scientific">Dissoconium aciculare CBS 342.82</name>
    <dbReference type="NCBI Taxonomy" id="1314786"/>
    <lineage>
        <taxon>Eukaryota</taxon>
        <taxon>Fungi</taxon>
        <taxon>Dikarya</taxon>
        <taxon>Ascomycota</taxon>
        <taxon>Pezizomycotina</taxon>
        <taxon>Dothideomycetes</taxon>
        <taxon>Dothideomycetidae</taxon>
        <taxon>Mycosphaerellales</taxon>
        <taxon>Dissoconiaceae</taxon>
        <taxon>Dissoconium</taxon>
    </lineage>
</organism>
<dbReference type="OrthoDB" id="6500128at2759"/>
<dbReference type="PANTHER" id="PTHR24223:SF464">
    <property type="entry name" value="ABC-TYPE TRANSPORTER CICA"/>
    <property type="match status" value="1"/>
</dbReference>
<protein>
    <submittedName>
        <fullName evidence="13">P-loop containing nucleoside triphosphate hydrolase protein</fullName>
    </submittedName>
</protein>
<dbReference type="SUPFAM" id="SSF90123">
    <property type="entry name" value="ABC transporter transmembrane region"/>
    <property type="match status" value="2"/>
</dbReference>
<evidence type="ECO:0000256" key="6">
    <source>
        <dbReference type="ARBA" id="ARBA00022840"/>
    </source>
</evidence>
<reference evidence="13" key="2">
    <citation type="submission" date="2020-04" db="EMBL/GenBank/DDBJ databases">
        <authorList>
            <consortium name="NCBI Genome Project"/>
        </authorList>
    </citation>
    <scope>NUCLEOTIDE SEQUENCE</scope>
    <source>
        <strain evidence="13">CBS 342.82</strain>
    </source>
</reference>
<dbReference type="PROSITE" id="PS50893">
    <property type="entry name" value="ABC_TRANSPORTER_2"/>
    <property type="match status" value="2"/>
</dbReference>
<dbReference type="GO" id="GO:0005737">
    <property type="term" value="C:cytoplasm"/>
    <property type="evidence" value="ECO:0007669"/>
    <property type="project" value="UniProtKB-ARBA"/>
</dbReference>
<evidence type="ECO:0000256" key="8">
    <source>
        <dbReference type="ARBA" id="ARBA00023136"/>
    </source>
</evidence>
<feature type="domain" description="ABC transmembrane type-1" evidence="11">
    <location>
        <begin position="105"/>
        <end position="407"/>
    </location>
</feature>
<feature type="transmembrane region" description="Helical" evidence="9">
    <location>
        <begin position="279"/>
        <end position="297"/>
    </location>
</feature>
<dbReference type="Gene3D" id="1.20.1560.10">
    <property type="entry name" value="ABC transporter type 1, transmembrane domain"/>
    <property type="match status" value="2"/>
</dbReference>
<comment type="subcellular location">
    <subcellularLocation>
        <location evidence="1">Membrane</location>
        <topology evidence="1">Multi-pass membrane protein</topology>
    </subcellularLocation>
</comment>
<dbReference type="CDD" id="cd03244">
    <property type="entry name" value="ABCC_MRP_domain2"/>
    <property type="match status" value="1"/>
</dbReference>
<keyword evidence="4" id="KW-0677">Repeat</keyword>
<sequence length="1343" mass="148783">MFGKRHVAETPAVRAQCAEQEAGIWASVLFSWLNPLMQVISVELMPFQTGYRRRLQWNDIPTVHDARTSSLIQAKLQNAFRRHVQRRASYPMLRAIYEAFRYDFWLSAICQALTAILQVVAPFTLRYLLVYAQDSYNARQVGSKGPSIGVGLGLTFGITAMLMIQSLTVSHFHYRASLMGGQTRGALTSMIFLKSLRISRRAKAGGSGDAYRRDSQDDQIVWDPIGWSEGRIMNLIGTDANRILQGLELVHFLWSAPLQILLTSALLIVNLGYSALPGIAFLFIGMAIVVHSTKMYTTARIKISKSTDARVGLTQEMLQAFRFIKVFAVENVFLSRLKPLRAAESRASEHLHLLRSFLESVSVSLPILTNLVIVVVYVVTGHTLIPATIFSSVALINALRTPLNYFPVAVGHCSDGLNALERVKTFLLAEESSDRFLPSREADLAIETEAAAFTWECNVEGDVPVQDEEKGSKNWRGRKKEVTIPETQASSVKELSPKSSNSDLKGVFKLSNVSLKLRKGELIGIAGRVGAGKSSMLSAFAGEMRLEHGTVRLDGSRAYCPQHAWAQNATVRDNILFGKPYDSAHYDRVVEACALLPDFRILPRGDLTEVGERGISLSGGQRQRISLARAVYADADVYILDDVLSAVDAHVGEHIFRRAIRGLLQSKCRIVAMHSPTFLRQCDRIVWMEDGEIRGVGTYEQLQLTTFSALSADEGVRQEESTVKTAVQEAVEPENSAERGNEVEALYRADTAVVETVPWRIYIIWLQAAGSMVAVSMVVLSQILFRSANIMTNQWLSWWVADQWKFNIGGYAGIFTGLAVVQGVLLFISSVFPSVVGIRASRNLSDEAMWRIMSASVPFFEGTPLGRIVQRFSGDVDILDNTLTDAVRQFLTMISAILGSVILIIIYYYHFAIAAFVGTGAIIAAVSYYQKSAREIKRHHAVMEGASFARFSEGLIGAGTIRAYGVQAKFVQSLYKALDDSHSAYFLTFANQRWLAVRLDSIGNLLTFTVALLVAIDQFSVSPSVSGLVLSYSMSLGGLIQILIKYFAEVENGMSSTERLHEYATSVPFETTAGLTAAQLRPSWPERGQIEYSDVTMRYRPDLPVVIDKFSLQIRAGERIGIVGRTGAGKSTILSTIFRLYDLQSGNITIDGIDIASVNLKELRSRLAIVPQDPTLFQGTIRSNLDPENRHSDLELWQALRQAHLNPSDPTSQSEKSGRPVINIHLDDTVEAEAANLSLGQRQLLALARVLLRDSRIILVDEGTSSVDRQTDAMIQHTLAHDLQGKTLIAIAHRLRTIINFDRVCVMSKGQIIELGPPKLLWQQGNLFRDMCNANGITEKDFL</sequence>
<evidence type="ECO:0000256" key="1">
    <source>
        <dbReference type="ARBA" id="ARBA00004141"/>
    </source>
</evidence>
<keyword evidence="13" id="KW-0378">Hydrolase</keyword>
<feature type="transmembrane region" description="Helical" evidence="9">
    <location>
        <begin position="252"/>
        <end position="273"/>
    </location>
</feature>
<keyword evidence="6" id="KW-0067">ATP-binding</keyword>
<dbReference type="CDD" id="cd03250">
    <property type="entry name" value="ABCC_MRP_domain1"/>
    <property type="match status" value="1"/>
</dbReference>
<dbReference type="GO" id="GO:0016887">
    <property type="term" value="F:ATP hydrolysis activity"/>
    <property type="evidence" value="ECO:0007669"/>
    <property type="project" value="InterPro"/>
</dbReference>
<reference evidence="13" key="3">
    <citation type="submission" date="2025-08" db="UniProtKB">
        <authorList>
            <consortium name="RefSeq"/>
        </authorList>
    </citation>
    <scope>IDENTIFICATION</scope>
    <source>
        <strain evidence="13">CBS 342.82</strain>
    </source>
</reference>
<proteinExistence type="predicted"/>
<dbReference type="SUPFAM" id="SSF52540">
    <property type="entry name" value="P-loop containing nucleoside triphosphate hydrolases"/>
    <property type="match status" value="2"/>
</dbReference>
<dbReference type="GeneID" id="54360993"/>
<dbReference type="InterPro" id="IPR036640">
    <property type="entry name" value="ABC1_TM_sf"/>
</dbReference>
<dbReference type="SMART" id="SM00382">
    <property type="entry name" value="AAA"/>
    <property type="match status" value="2"/>
</dbReference>
<dbReference type="InterPro" id="IPR003439">
    <property type="entry name" value="ABC_transporter-like_ATP-bd"/>
</dbReference>
<dbReference type="Pfam" id="PF00005">
    <property type="entry name" value="ABC_tran"/>
    <property type="match status" value="2"/>
</dbReference>
<dbReference type="GO" id="GO:0016020">
    <property type="term" value="C:membrane"/>
    <property type="evidence" value="ECO:0007669"/>
    <property type="project" value="UniProtKB-SubCell"/>
</dbReference>
<evidence type="ECO:0000313" key="12">
    <source>
        <dbReference type="Proteomes" id="UP000504637"/>
    </source>
</evidence>
<keyword evidence="8 9" id="KW-0472">Membrane</keyword>
<feature type="transmembrane region" description="Helical" evidence="9">
    <location>
        <begin position="995"/>
        <end position="1016"/>
    </location>
</feature>
<feature type="domain" description="ABC transporter" evidence="10">
    <location>
        <begin position="487"/>
        <end position="715"/>
    </location>
</feature>
<gene>
    <name evidence="13" type="ORF">K489DRAFT_370887</name>
</gene>
<dbReference type="Pfam" id="PF00664">
    <property type="entry name" value="ABC_membrane"/>
    <property type="match status" value="2"/>
</dbReference>
<feature type="transmembrane region" description="Helical" evidence="9">
    <location>
        <begin position="806"/>
        <end position="828"/>
    </location>
</feature>
<dbReference type="FunFam" id="3.40.50.300:FF:000997">
    <property type="entry name" value="Multidrug resistance-associated protein 1"/>
    <property type="match status" value="1"/>
</dbReference>
<name>A0A6J3M261_9PEZI</name>
<dbReference type="Proteomes" id="UP000504637">
    <property type="component" value="Unplaced"/>
</dbReference>